<gene>
    <name evidence="2" type="ORF">CASFOL_009391</name>
</gene>
<dbReference type="Proteomes" id="UP001632038">
    <property type="component" value="Unassembled WGS sequence"/>
</dbReference>
<keyword evidence="3" id="KW-1185">Reference proteome</keyword>
<accession>A0ABD3DZ16</accession>
<sequence>MDYLTGKKDETKQKAGDTLGVAKEKYEETKEDGSRKMGEMKIGGEKTEAPAESIWGVKEKVTPQMEGHGTRVSYGGTGEAKAGHRLAVDEEGVPVVVKMEGTTAGAVAAALKEADQMTGQTFNDVGLMGDDGVTRVKEDRTGKM</sequence>
<evidence type="ECO:0000313" key="3">
    <source>
        <dbReference type="Proteomes" id="UP001632038"/>
    </source>
</evidence>
<evidence type="ECO:0000313" key="2">
    <source>
        <dbReference type="EMBL" id="KAL3646847.1"/>
    </source>
</evidence>
<name>A0ABD3DZ16_9LAMI</name>
<protein>
    <recommendedName>
        <fullName evidence="4">LEA protein</fullName>
    </recommendedName>
</protein>
<feature type="region of interest" description="Disordered" evidence="1">
    <location>
        <begin position="1"/>
        <end position="83"/>
    </location>
</feature>
<evidence type="ECO:0000256" key="1">
    <source>
        <dbReference type="SAM" id="MobiDB-lite"/>
    </source>
</evidence>
<feature type="compositionally biased region" description="Basic and acidic residues" evidence="1">
    <location>
        <begin position="22"/>
        <end position="49"/>
    </location>
</feature>
<evidence type="ECO:0008006" key="4">
    <source>
        <dbReference type="Google" id="ProtNLM"/>
    </source>
</evidence>
<organism evidence="2 3">
    <name type="scientific">Castilleja foliolosa</name>
    <dbReference type="NCBI Taxonomy" id="1961234"/>
    <lineage>
        <taxon>Eukaryota</taxon>
        <taxon>Viridiplantae</taxon>
        <taxon>Streptophyta</taxon>
        <taxon>Embryophyta</taxon>
        <taxon>Tracheophyta</taxon>
        <taxon>Spermatophyta</taxon>
        <taxon>Magnoliopsida</taxon>
        <taxon>eudicotyledons</taxon>
        <taxon>Gunneridae</taxon>
        <taxon>Pentapetalae</taxon>
        <taxon>asterids</taxon>
        <taxon>lamiids</taxon>
        <taxon>Lamiales</taxon>
        <taxon>Orobanchaceae</taxon>
        <taxon>Pedicularideae</taxon>
        <taxon>Castillejinae</taxon>
        <taxon>Castilleja</taxon>
    </lineage>
</organism>
<dbReference type="AlphaFoldDB" id="A0ABD3DZ16"/>
<comment type="caution">
    <text evidence="2">The sequence shown here is derived from an EMBL/GenBank/DDBJ whole genome shotgun (WGS) entry which is preliminary data.</text>
</comment>
<dbReference type="EMBL" id="JAVIJP010000011">
    <property type="protein sequence ID" value="KAL3646847.1"/>
    <property type="molecule type" value="Genomic_DNA"/>
</dbReference>
<feature type="compositionally biased region" description="Basic and acidic residues" evidence="1">
    <location>
        <begin position="1"/>
        <end position="15"/>
    </location>
</feature>
<proteinExistence type="predicted"/>
<reference evidence="3" key="1">
    <citation type="journal article" date="2024" name="IScience">
        <title>Strigolactones Initiate the Formation of Haustorium-like Structures in Castilleja.</title>
        <authorList>
            <person name="Buerger M."/>
            <person name="Peterson D."/>
            <person name="Chory J."/>
        </authorList>
    </citation>
    <scope>NUCLEOTIDE SEQUENCE [LARGE SCALE GENOMIC DNA]</scope>
</reference>